<organism evidence="1 2">
    <name type="scientific">Naganishia vaughanmartiniae</name>
    <dbReference type="NCBI Taxonomy" id="1424756"/>
    <lineage>
        <taxon>Eukaryota</taxon>
        <taxon>Fungi</taxon>
        <taxon>Dikarya</taxon>
        <taxon>Basidiomycota</taxon>
        <taxon>Agaricomycotina</taxon>
        <taxon>Tremellomycetes</taxon>
        <taxon>Filobasidiales</taxon>
        <taxon>Filobasidiaceae</taxon>
        <taxon>Naganishia</taxon>
    </lineage>
</organism>
<evidence type="ECO:0000313" key="1">
    <source>
        <dbReference type="EMBL" id="KAJ9111007.1"/>
    </source>
</evidence>
<sequence>MEGIQQDDSHGGGAANGAAGNRNVAVTYRLEKYAVEFLGDDEDANSPALSCTVDECLAIEMLEHAQSLGIRKFVLLDERAEEERLFLWLFNPDTDISWGTIHLDMRTGALTSDGKSGKFVIVLWREITSEKPIPASERHEVLEYPASAIEQIRAVLGGDEAGVPRDGKMMGDWRVGYLRRG</sequence>
<comment type="caution">
    <text evidence="1">The sequence shown here is derived from an EMBL/GenBank/DDBJ whole genome shotgun (WGS) entry which is preliminary data.</text>
</comment>
<protein>
    <submittedName>
        <fullName evidence="1">Uncharacterized protein</fullName>
    </submittedName>
</protein>
<gene>
    <name evidence="1" type="ORF">QFC22_006652</name>
</gene>
<name>A0ACC2WH96_9TREE</name>
<dbReference type="EMBL" id="JASBWU010000034">
    <property type="protein sequence ID" value="KAJ9111007.1"/>
    <property type="molecule type" value="Genomic_DNA"/>
</dbReference>
<accession>A0ACC2WH96</accession>
<dbReference type="Proteomes" id="UP001243375">
    <property type="component" value="Unassembled WGS sequence"/>
</dbReference>
<keyword evidence="2" id="KW-1185">Reference proteome</keyword>
<evidence type="ECO:0000313" key="2">
    <source>
        <dbReference type="Proteomes" id="UP001243375"/>
    </source>
</evidence>
<reference evidence="1" key="1">
    <citation type="submission" date="2023-04" db="EMBL/GenBank/DDBJ databases">
        <title>Draft Genome sequencing of Naganishia species isolated from polar environments using Oxford Nanopore Technology.</title>
        <authorList>
            <person name="Leo P."/>
            <person name="Venkateswaran K."/>
        </authorList>
    </citation>
    <scope>NUCLEOTIDE SEQUENCE</scope>
    <source>
        <strain evidence="1">MNA-CCFEE 5425</strain>
    </source>
</reference>
<proteinExistence type="predicted"/>